<dbReference type="OrthoDB" id="7173315at2"/>
<protein>
    <recommendedName>
        <fullName evidence="3">Toxin</fullName>
    </recommendedName>
</protein>
<keyword evidence="5" id="KW-1185">Reference proteome</keyword>
<dbReference type="Pfam" id="PF05016">
    <property type="entry name" value="ParE_toxin"/>
    <property type="match status" value="1"/>
</dbReference>
<dbReference type="InterPro" id="IPR035093">
    <property type="entry name" value="RelE/ParE_toxin_dom_sf"/>
</dbReference>
<gene>
    <name evidence="4" type="ORF">FOE78_21855</name>
</gene>
<keyword evidence="2" id="KW-1277">Toxin-antitoxin system</keyword>
<evidence type="ECO:0000313" key="5">
    <source>
        <dbReference type="Proteomes" id="UP000319263"/>
    </source>
</evidence>
<dbReference type="InterPro" id="IPR007712">
    <property type="entry name" value="RelE/ParE_toxin"/>
</dbReference>
<accession>A0A516Q412</accession>
<dbReference type="PANTHER" id="PTHR33755:SF9">
    <property type="entry name" value="TOXIN PARE1"/>
    <property type="match status" value="1"/>
</dbReference>
<dbReference type="Proteomes" id="UP000319263">
    <property type="component" value="Chromosome"/>
</dbReference>
<proteinExistence type="inferred from homology"/>
<dbReference type="PANTHER" id="PTHR33755">
    <property type="entry name" value="TOXIN PARE1-RELATED"/>
    <property type="match status" value="1"/>
</dbReference>
<evidence type="ECO:0000256" key="2">
    <source>
        <dbReference type="ARBA" id="ARBA00022649"/>
    </source>
</evidence>
<dbReference type="EMBL" id="CP041692">
    <property type="protein sequence ID" value="QDP98193.1"/>
    <property type="molecule type" value="Genomic_DNA"/>
</dbReference>
<evidence type="ECO:0000256" key="3">
    <source>
        <dbReference type="PIRNR" id="PIRNR029218"/>
    </source>
</evidence>
<sequence length="96" mass="11198">MRSYRLTPAAVQDLSSIWDYTVERWDGGQAETYVNEIRAAVERLAESPDRGRACDEIREGYRRYGIGSHIIFYVVNQDSVDVVRILHQRMDPTRHL</sequence>
<dbReference type="RefSeq" id="WP_143988134.1">
    <property type="nucleotide sequence ID" value="NZ_CP041692.1"/>
</dbReference>
<evidence type="ECO:0000256" key="1">
    <source>
        <dbReference type="ARBA" id="ARBA00006226"/>
    </source>
</evidence>
<comment type="similarity">
    <text evidence="1 3">Belongs to the RelE toxin family.</text>
</comment>
<dbReference type="InterPro" id="IPR051803">
    <property type="entry name" value="TA_system_RelE-like_toxin"/>
</dbReference>
<dbReference type="Gene3D" id="3.30.2310.20">
    <property type="entry name" value="RelE-like"/>
    <property type="match status" value="1"/>
</dbReference>
<dbReference type="PIRSF" id="PIRSF029218">
    <property type="entry name" value="ParE"/>
    <property type="match status" value="1"/>
</dbReference>
<organism evidence="4 5">
    <name type="scientific">Microlunatus elymi</name>
    <dbReference type="NCBI Taxonomy" id="2596828"/>
    <lineage>
        <taxon>Bacteria</taxon>
        <taxon>Bacillati</taxon>
        <taxon>Actinomycetota</taxon>
        <taxon>Actinomycetes</taxon>
        <taxon>Propionibacteriales</taxon>
        <taxon>Propionibacteriaceae</taxon>
        <taxon>Microlunatus</taxon>
    </lineage>
</organism>
<dbReference type="InterPro" id="IPR028344">
    <property type="entry name" value="ParE1/4"/>
</dbReference>
<dbReference type="KEGG" id="mik:FOE78_21855"/>
<reference evidence="4 5" key="1">
    <citation type="submission" date="2019-07" db="EMBL/GenBank/DDBJ databases">
        <title>Microlunatus dokdonensis sp. nov. isolated from the rhizospheric soil of the wild plant Elymus tsukushiensis.</title>
        <authorList>
            <person name="Ghim S.-Y."/>
            <person name="Hwang Y.-J."/>
            <person name="Son J.-S."/>
            <person name="Shin J.-H."/>
        </authorList>
    </citation>
    <scope>NUCLEOTIDE SEQUENCE [LARGE SCALE GENOMIC DNA]</scope>
    <source>
        <strain evidence="4 5">KUDC0627</strain>
    </source>
</reference>
<name>A0A516Q412_9ACTN</name>
<dbReference type="AlphaFoldDB" id="A0A516Q412"/>
<evidence type="ECO:0000313" key="4">
    <source>
        <dbReference type="EMBL" id="QDP98193.1"/>
    </source>
</evidence>